<proteinExistence type="predicted"/>
<dbReference type="GO" id="GO:0005524">
    <property type="term" value="F:ATP binding"/>
    <property type="evidence" value="ECO:0007669"/>
    <property type="project" value="UniProtKB-KW"/>
</dbReference>
<dbReference type="PROSITE" id="PS51467">
    <property type="entry name" value="HARP"/>
    <property type="match status" value="1"/>
</dbReference>
<name>A0A6A3D207_HIBSY</name>
<comment type="caution">
    <text evidence="7">The sequence shown here is derived from an EMBL/GenBank/DDBJ whole genome shotgun (WGS) entry which is preliminary data.</text>
</comment>
<evidence type="ECO:0000256" key="4">
    <source>
        <dbReference type="ARBA" id="ARBA00022840"/>
    </source>
</evidence>
<dbReference type="InterPro" id="IPR038718">
    <property type="entry name" value="SNF2-like_sf"/>
</dbReference>
<dbReference type="InterPro" id="IPR027417">
    <property type="entry name" value="P-loop_NTPase"/>
</dbReference>
<dbReference type="PANTHER" id="PTHR45766:SF3">
    <property type="entry name" value="DNA ANNEALING HELICASE AND ENDONUCLEASE ZRANB3"/>
    <property type="match status" value="1"/>
</dbReference>
<feature type="region of interest" description="Disordered" evidence="5">
    <location>
        <begin position="35"/>
        <end position="68"/>
    </location>
</feature>
<dbReference type="GO" id="GO:0043596">
    <property type="term" value="C:nuclear replication fork"/>
    <property type="evidence" value="ECO:0007669"/>
    <property type="project" value="TreeGrafter"/>
</dbReference>
<dbReference type="GO" id="GO:0031297">
    <property type="term" value="P:replication fork processing"/>
    <property type="evidence" value="ECO:0007669"/>
    <property type="project" value="TreeGrafter"/>
</dbReference>
<gene>
    <name evidence="7" type="ORF">F3Y22_tig00000340pilonHSYRG00963</name>
</gene>
<sequence length="226" mass="25112">MEQRQKGARNKNLAAKMELDEWELSVEELDSLERDALQKISQQRHSSSSSPSPSPSIQQPGEASSRVLPSSIVPKAKPADQCSKEQESRVSVKLFLQATGNIAAKFPYNQVVIDAFRKIPKATWNAEERLWMFPQSSLSSAEKVLSEISGCNVEVENLHPLVQRAVAAAAALPDLQELYDRIPKCIESKLLPFQREGVRFVLQHGGRALLADEMGLGKTLQDYLDT</sequence>
<keyword evidence="3" id="KW-0347">Helicase</keyword>
<keyword evidence="8" id="KW-1185">Reference proteome</keyword>
<feature type="domain" description="HARP" evidence="6">
    <location>
        <begin position="86"/>
        <end position="160"/>
    </location>
</feature>
<dbReference type="InterPro" id="IPR010003">
    <property type="entry name" value="HARP_dom"/>
</dbReference>
<keyword evidence="4" id="KW-0067">ATP-binding</keyword>
<dbReference type="GO" id="GO:0004386">
    <property type="term" value="F:helicase activity"/>
    <property type="evidence" value="ECO:0007669"/>
    <property type="project" value="UniProtKB-KW"/>
</dbReference>
<evidence type="ECO:0000256" key="3">
    <source>
        <dbReference type="ARBA" id="ARBA00022806"/>
    </source>
</evidence>
<dbReference type="AlphaFoldDB" id="A0A6A3D207"/>
<organism evidence="7 8">
    <name type="scientific">Hibiscus syriacus</name>
    <name type="common">Rose of Sharon</name>
    <dbReference type="NCBI Taxonomy" id="106335"/>
    <lineage>
        <taxon>Eukaryota</taxon>
        <taxon>Viridiplantae</taxon>
        <taxon>Streptophyta</taxon>
        <taxon>Embryophyta</taxon>
        <taxon>Tracheophyta</taxon>
        <taxon>Spermatophyta</taxon>
        <taxon>Magnoliopsida</taxon>
        <taxon>eudicotyledons</taxon>
        <taxon>Gunneridae</taxon>
        <taxon>Pentapetalae</taxon>
        <taxon>rosids</taxon>
        <taxon>malvids</taxon>
        <taxon>Malvales</taxon>
        <taxon>Malvaceae</taxon>
        <taxon>Malvoideae</taxon>
        <taxon>Hibiscus</taxon>
    </lineage>
</organism>
<evidence type="ECO:0000256" key="1">
    <source>
        <dbReference type="ARBA" id="ARBA00022741"/>
    </source>
</evidence>
<dbReference type="GO" id="GO:0016787">
    <property type="term" value="F:hydrolase activity"/>
    <property type="evidence" value="ECO:0007669"/>
    <property type="project" value="UniProtKB-KW"/>
</dbReference>
<feature type="compositionally biased region" description="Low complexity" evidence="5">
    <location>
        <begin position="41"/>
        <end position="60"/>
    </location>
</feature>
<keyword evidence="2" id="KW-0378">Hydrolase</keyword>
<reference evidence="7" key="1">
    <citation type="submission" date="2019-09" db="EMBL/GenBank/DDBJ databases">
        <title>Draft genome information of white flower Hibiscus syriacus.</title>
        <authorList>
            <person name="Kim Y.-M."/>
        </authorList>
    </citation>
    <scope>NUCLEOTIDE SEQUENCE [LARGE SCALE GENOMIC DNA]</scope>
    <source>
        <strain evidence="7">YM2019G1</strain>
    </source>
</reference>
<dbReference type="GO" id="GO:0004520">
    <property type="term" value="F:DNA endonuclease activity"/>
    <property type="evidence" value="ECO:0007669"/>
    <property type="project" value="TreeGrafter"/>
</dbReference>
<evidence type="ECO:0000256" key="2">
    <source>
        <dbReference type="ARBA" id="ARBA00022801"/>
    </source>
</evidence>
<evidence type="ECO:0000259" key="6">
    <source>
        <dbReference type="PROSITE" id="PS51467"/>
    </source>
</evidence>
<dbReference type="SUPFAM" id="SSF52540">
    <property type="entry name" value="P-loop containing nucleoside triphosphate hydrolases"/>
    <property type="match status" value="1"/>
</dbReference>
<evidence type="ECO:0000313" key="7">
    <source>
        <dbReference type="EMBL" id="KAE8735640.1"/>
    </source>
</evidence>
<dbReference type="GO" id="GO:0006281">
    <property type="term" value="P:DNA repair"/>
    <property type="evidence" value="ECO:0007669"/>
    <property type="project" value="TreeGrafter"/>
</dbReference>
<dbReference type="Proteomes" id="UP000436088">
    <property type="component" value="Unassembled WGS sequence"/>
</dbReference>
<keyword evidence="1" id="KW-0547">Nucleotide-binding</keyword>
<dbReference type="Gene3D" id="3.40.50.10810">
    <property type="entry name" value="Tandem AAA-ATPase domain"/>
    <property type="match status" value="1"/>
</dbReference>
<evidence type="ECO:0000313" key="8">
    <source>
        <dbReference type="Proteomes" id="UP000436088"/>
    </source>
</evidence>
<accession>A0A6A3D207</accession>
<evidence type="ECO:0000256" key="5">
    <source>
        <dbReference type="SAM" id="MobiDB-lite"/>
    </source>
</evidence>
<dbReference type="PANTHER" id="PTHR45766">
    <property type="entry name" value="DNA ANNEALING HELICASE AND ENDONUCLEASE ZRANB3 FAMILY MEMBER"/>
    <property type="match status" value="1"/>
</dbReference>
<protein>
    <submittedName>
        <fullName evidence="7">Protein CHUP1</fullName>
    </submittedName>
</protein>
<dbReference type="EMBL" id="VEPZ02000032">
    <property type="protein sequence ID" value="KAE8735640.1"/>
    <property type="molecule type" value="Genomic_DNA"/>
</dbReference>